<proteinExistence type="predicted"/>
<comment type="caution">
    <text evidence="1">The sequence shown here is derived from an EMBL/GenBank/DDBJ whole genome shotgun (WGS) entry which is preliminary data.</text>
</comment>
<gene>
    <name evidence="1" type="ORF">CLIB1444_15S01728</name>
</gene>
<sequence length="525" mass="58488">MSDRGEIESNEKDQHHTEVGSVQSDEQKDELVQKIEAETHHKVLGLNYYAESQKIPQEEIDELFPKIRRKIDFRLLSLLFITYMLQFLDKLSLNYANAYSFSADLGLDVGQRYSWVASIFNFGYLAGAIPANYIVQRVPLAKFAACSLFVWSVLLVAHVGAKNYGGILILRFLLGLLEAQVSPICMNMVKLFYKRSDQQFREFCFLSANGISTMVGSLLGFGLGHANSGALKPWQLIFLVIGLMNFAWCFIFLYFGPDSPAEAKFLTEREKAIVISVISTNSQGLQDKHYKMNQVKECLIDPAVWILVLIGLGAGIINGGVSNFASSLIKGFGFTGLDATILQLPTGAIEFVVILGFGILSLFVKNTNFIALFFGCALPLAGLIGIKLIPNSEKWALVGCTWLQYIVGLPVISCWTYLVANVAGSTKKTMANGMWFLFYAAGNIIGANIFFAREAPKYQSAMTALIICYCVMIGLDACYFVLVYTRNKKRNQLQGGHTDDVQQQAILDGYKDQTDFENKGFRYNY</sequence>
<evidence type="ECO:0000313" key="1">
    <source>
        <dbReference type="EMBL" id="CAH6723458.1"/>
    </source>
</evidence>
<evidence type="ECO:0000313" key="2">
    <source>
        <dbReference type="Proteomes" id="UP001152531"/>
    </source>
</evidence>
<keyword evidence="2" id="KW-1185">Reference proteome</keyword>
<dbReference type="Proteomes" id="UP001152531">
    <property type="component" value="Unassembled WGS sequence"/>
</dbReference>
<accession>A0ACA9YEK5</accession>
<organism evidence="1 2">
    <name type="scientific">[Candida] jaroonii</name>
    <dbReference type="NCBI Taxonomy" id="467808"/>
    <lineage>
        <taxon>Eukaryota</taxon>
        <taxon>Fungi</taxon>
        <taxon>Dikarya</taxon>
        <taxon>Ascomycota</taxon>
        <taxon>Saccharomycotina</taxon>
        <taxon>Pichiomycetes</taxon>
        <taxon>Debaryomycetaceae</taxon>
        <taxon>Yamadazyma</taxon>
    </lineage>
</organism>
<name>A0ACA9YEK5_9ASCO</name>
<reference evidence="1" key="1">
    <citation type="submission" date="2022-06" db="EMBL/GenBank/DDBJ databases">
        <authorList>
            <person name="Legras J.-L."/>
            <person name="Devillers H."/>
            <person name="Grondin C."/>
        </authorList>
    </citation>
    <scope>NUCLEOTIDE SEQUENCE</scope>
    <source>
        <strain evidence="1">CLIB 1444</strain>
    </source>
</reference>
<protein>
    <submittedName>
        <fullName evidence="1">Allantoate permease</fullName>
    </submittedName>
</protein>
<dbReference type="EMBL" id="CALSDN010000015">
    <property type="protein sequence ID" value="CAH6723458.1"/>
    <property type="molecule type" value="Genomic_DNA"/>
</dbReference>